<proteinExistence type="inferred from homology"/>
<feature type="transmembrane region" description="Helical" evidence="8">
    <location>
        <begin position="272"/>
        <end position="287"/>
    </location>
</feature>
<dbReference type="InterPro" id="IPR002549">
    <property type="entry name" value="AI-2E-like"/>
</dbReference>
<dbReference type="EMBL" id="JAGZCZ010000012">
    <property type="protein sequence ID" value="MBS5520374.1"/>
    <property type="molecule type" value="Genomic_DNA"/>
</dbReference>
<evidence type="ECO:0000256" key="4">
    <source>
        <dbReference type="ARBA" id="ARBA00022475"/>
    </source>
</evidence>
<name>A0A943EHP4_9FIRM</name>
<sequence length="356" mass="38994">MTTQKPWGMLVKSAFALFGFAAFCLVADFLLPVLISIAFSYLLYPIVRALEKITWGRDRRMPSAVAVLLSFVIFLLFMSAALQILMVPLVTQVNTLTKALPGFAAQVSATMNWFFGPEARAALPANVQALINEALTTAGRNVMALFQDLISSTFRVARSMASMVLVPFLTFYFLKDWRTLKAMAVKVFPYDRQALAEKVLEDIGSMLCTYVDNMLKLCLVAAGCLTIGNYVLGVQYTLVLGLLAMLTELIPLVGSVVGTLVAVFVALLQRPALALQVLIFYLVYYQVDSQVIMPTLVGKAITLHPVLIILAVIIGGKLAGVIGLIFAVPVLAIIKILYSYFWHWGEPLPKEGDTAI</sequence>
<evidence type="ECO:0000313" key="10">
    <source>
        <dbReference type="Proteomes" id="UP000754226"/>
    </source>
</evidence>
<dbReference type="PANTHER" id="PTHR21716">
    <property type="entry name" value="TRANSMEMBRANE PROTEIN"/>
    <property type="match status" value="1"/>
</dbReference>
<dbReference type="Proteomes" id="UP000754226">
    <property type="component" value="Unassembled WGS sequence"/>
</dbReference>
<organism evidence="9 10">
    <name type="scientific">Acidaminococcus intestini</name>
    <dbReference type="NCBI Taxonomy" id="187327"/>
    <lineage>
        <taxon>Bacteria</taxon>
        <taxon>Bacillati</taxon>
        <taxon>Bacillota</taxon>
        <taxon>Negativicutes</taxon>
        <taxon>Acidaminococcales</taxon>
        <taxon>Acidaminococcaceae</taxon>
        <taxon>Acidaminococcus</taxon>
    </lineage>
</organism>
<dbReference type="GO" id="GO:0055085">
    <property type="term" value="P:transmembrane transport"/>
    <property type="evidence" value="ECO:0007669"/>
    <property type="project" value="TreeGrafter"/>
</dbReference>
<gene>
    <name evidence="9" type="ORF">KHX13_08710</name>
</gene>
<evidence type="ECO:0000256" key="3">
    <source>
        <dbReference type="ARBA" id="ARBA00022448"/>
    </source>
</evidence>
<accession>A0A943EHP4</accession>
<comment type="subcellular location">
    <subcellularLocation>
        <location evidence="1">Cell membrane</location>
        <topology evidence="1">Multi-pass membrane protein</topology>
    </subcellularLocation>
</comment>
<evidence type="ECO:0000313" key="9">
    <source>
        <dbReference type="EMBL" id="MBS5520374.1"/>
    </source>
</evidence>
<keyword evidence="5 8" id="KW-0812">Transmembrane</keyword>
<feature type="transmembrane region" description="Helical" evidence="8">
    <location>
        <begin position="15"/>
        <end position="44"/>
    </location>
</feature>
<evidence type="ECO:0000256" key="8">
    <source>
        <dbReference type="SAM" id="Phobius"/>
    </source>
</evidence>
<dbReference type="Pfam" id="PF01594">
    <property type="entry name" value="AI-2E_transport"/>
    <property type="match status" value="1"/>
</dbReference>
<keyword evidence="7 8" id="KW-0472">Membrane</keyword>
<comment type="similarity">
    <text evidence="2">Belongs to the autoinducer-2 exporter (AI-2E) (TC 2.A.86) family.</text>
</comment>
<evidence type="ECO:0000256" key="2">
    <source>
        <dbReference type="ARBA" id="ARBA00009773"/>
    </source>
</evidence>
<keyword evidence="3" id="KW-0813">Transport</keyword>
<keyword evidence="4" id="KW-1003">Cell membrane</keyword>
<evidence type="ECO:0000256" key="5">
    <source>
        <dbReference type="ARBA" id="ARBA00022692"/>
    </source>
</evidence>
<evidence type="ECO:0000256" key="1">
    <source>
        <dbReference type="ARBA" id="ARBA00004651"/>
    </source>
</evidence>
<feature type="transmembrane region" description="Helical" evidence="8">
    <location>
        <begin position="156"/>
        <end position="174"/>
    </location>
</feature>
<protein>
    <submittedName>
        <fullName evidence="9">AI-2E family transporter</fullName>
    </submittedName>
</protein>
<dbReference type="GO" id="GO:0005886">
    <property type="term" value="C:plasma membrane"/>
    <property type="evidence" value="ECO:0007669"/>
    <property type="project" value="UniProtKB-SubCell"/>
</dbReference>
<evidence type="ECO:0000256" key="7">
    <source>
        <dbReference type="ARBA" id="ARBA00023136"/>
    </source>
</evidence>
<reference evidence="9" key="1">
    <citation type="submission" date="2021-02" db="EMBL/GenBank/DDBJ databases">
        <title>Infant gut strain persistence is associated with maternal origin, phylogeny, and functional potential including surface adhesion and iron acquisition.</title>
        <authorList>
            <person name="Lou Y.C."/>
        </authorList>
    </citation>
    <scope>NUCLEOTIDE SEQUENCE</scope>
    <source>
        <strain evidence="9">L3_106_000M1_dasL3_106_000M1_concoct_15</strain>
    </source>
</reference>
<feature type="transmembrane region" description="Helical" evidence="8">
    <location>
        <begin position="238"/>
        <end position="265"/>
    </location>
</feature>
<feature type="transmembrane region" description="Helical" evidence="8">
    <location>
        <begin position="321"/>
        <end position="341"/>
    </location>
</feature>
<keyword evidence="6 8" id="KW-1133">Transmembrane helix</keyword>
<comment type="caution">
    <text evidence="9">The sequence shown here is derived from an EMBL/GenBank/DDBJ whole genome shotgun (WGS) entry which is preliminary data.</text>
</comment>
<feature type="transmembrane region" description="Helical" evidence="8">
    <location>
        <begin position="214"/>
        <end position="232"/>
    </location>
</feature>
<dbReference type="PANTHER" id="PTHR21716:SF53">
    <property type="entry name" value="PERMEASE PERM-RELATED"/>
    <property type="match status" value="1"/>
</dbReference>
<evidence type="ECO:0000256" key="6">
    <source>
        <dbReference type="ARBA" id="ARBA00022989"/>
    </source>
</evidence>
<feature type="transmembrane region" description="Helical" evidence="8">
    <location>
        <begin position="293"/>
        <end position="314"/>
    </location>
</feature>
<feature type="transmembrane region" description="Helical" evidence="8">
    <location>
        <begin position="65"/>
        <end position="86"/>
    </location>
</feature>
<dbReference type="AlphaFoldDB" id="A0A943EHP4"/>